<dbReference type="EMBL" id="KL197718">
    <property type="protein sequence ID" value="KDQ58153.1"/>
    <property type="molecule type" value="Genomic_DNA"/>
</dbReference>
<evidence type="ECO:0000313" key="2">
    <source>
        <dbReference type="EMBL" id="KDQ58153.1"/>
    </source>
</evidence>
<dbReference type="InParanoid" id="A0A067PTL0"/>
<dbReference type="AlphaFoldDB" id="A0A067PTL0"/>
<proteinExistence type="predicted"/>
<protein>
    <submittedName>
        <fullName evidence="2">Uncharacterized protein</fullName>
    </submittedName>
</protein>
<evidence type="ECO:0000256" key="1">
    <source>
        <dbReference type="SAM" id="MobiDB-lite"/>
    </source>
</evidence>
<feature type="region of interest" description="Disordered" evidence="1">
    <location>
        <begin position="59"/>
        <end position="101"/>
    </location>
</feature>
<gene>
    <name evidence="2" type="ORF">JAAARDRAFT_206850</name>
</gene>
<sequence>MCLQHSTNDSELFTEKYWTHQPNSTGFSPQCIAELAQIPPNHLQCRLFHIRHGNVGRKQPITPKASFSSPELASSLSSDATSSTSSTDSGSGSERTNSGRVDYTQSRLFRMRYGKPVSKQVDLSENYTPAKVGPQLAMRVSTALIDKEGPQVVEASFGSFPTIPVADQGPTYVDPFIRHPRPLRIFKPSWVDEFFKSVDVNLAQSWEGFRPYQWVNNPAFSPFAKNYDGEGEGEEQVTSEEEQSLGPIPCESESRVWQFDLFVEGDECEERCDWPRHPSVYRSRSTNLAMRNEVIGINPRYCYLRILSRTEARPQRSELDGFLVVRW</sequence>
<dbReference type="HOGENOM" id="CLU_850094_0_0_1"/>
<dbReference type="Proteomes" id="UP000027265">
    <property type="component" value="Unassembled WGS sequence"/>
</dbReference>
<accession>A0A067PTL0</accession>
<keyword evidence="3" id="KW-1185">Reference proteome</keyword>
<evidence type="ECO:0000313" key="3">
    <source>
        <dbReference type="Proteomes" id="UP000027265"/>
    </source>
</evidence>
<organism evidence="2 3">
    <name type="scientific">Jaapia argillacea MUCL 33604</name>
    <dbReference type="NCBI Taxonomy" id="933084"/>
    <lineage>
        <taxon>Eukaryota</taxon>
        <taxon>Fungi</taxon>
        <taxon>Dikarya</taxon>
        <taxon>Basidiomycota</taxon>
        <taxon>Agaricomycotina</taxon>
        <taxon>Agaricomycetes</taxon>
        <taxon>Agaricomycetidae</taxon>
        <taxon>Jaapiales</taxon>
        <taxon>Jaapiaceae</taxon>
        <taxon>Jaapia</taxon>
    </lineage>
</organism>
<reference evidence="3" key="1">
    <citation type="journal article" date="2014" name="Proc. Natl. Acad. Sci. U.S.A.">
        <title>Extensive sampling of basidiomycete genomes demonstrates inadequacy of the white-rot/brown-rot paradigm for wood decay fungi.</title>
        <authorList>
            <person name="Riley R."/>
            <person name="Salamov A.A."/>
            <person name="Brown D.W."/>
            <person name="Nagy L.G."/>
            <person name="Floudas D."/>
            <person name="Held B.W."/>
            <person name="Levasseur A."/>
            <person name="Lombard V."/>
            <person name="Morin E."/>
            <person name="Otillar R."/>
            <person name="Lindquist E.A."/>
            <person name="Sun H."/>
            <person name="LaButti K.M."/>
            <person name="Schmutz J."/>
            <person name="Jabbour D."/>
            <person name="Luo H."/>
            <person name="Baker S.E."/>
            <person name="Pisabarro A.G."/>
            <person name="Walton J.D."/>
            <person name="Blanchette R.A."/>
            <person name="Henrissat B."/>
            <person name="Martin F."/>
            <person name="Cullen D."/>
            <person name="Hibbett D.S."/>
            <person name="Grigoriev I.V."/>
        </authorList>
    </citation>
    <scope>NUCLEOTIDE SEQUENCE [LARGE SCALE GENOMIC DNA]</scope>
    <source>
        <strain evidence="3">MUCL 33604</strain>
    </source>
</reference>
<feature type="compositionally biased region" description="Low complexity" evidence="1">
    <location>
        <begin position="65"/>
        <end position="93"/>
    </location>
</feature>
<name>A0A067PTL0_9AGAM</name>